<comment type="caution">
    <text evidence="1">The sequence shown here is derived from an EMBL/GenBank/DDBJ whole genome shotgun (WGS) entry which is preliminary data.</text>
</comment>
<gene>
    <name evidence="1" type="ORF">WJX72_009865</name>
</gene>
<dbReference type="EMBL" id="JALJOR010000016">
    <property type="protein sequence ID" value="KAK9805265.1"/>
    <property type="molecule type" value="Genomic_DNA"/>
</dbReference>
<proteinExistence type="predicted"/>
<dbReference type="AlphaFoldDB" id="A0AAW1PAA8"/>
<evidence type="ECO:0000313" key="1">
    <source>
        <dbReference type="EMBL" id="KAK9805265.1"/>
    </source>
</evidence>
<dbReference type="Proteomes" id="UP001489004">
    <property type="component" value="Unassembled WGS sequence"/>
</dbReference>
<dbReference type="InterPro" id="IPR039261">
    <property type="entry name" value="FNR_nucleotide-bd"/>
</dbReference>
<evidence type="ECO:0000313" key="2">
    <source>
        <dbReference type="Proteomes" id="UP001489004"/>
    </source>
</evidence>
<keyword evidence="2" id="KW-1185">Reference proteome</keyword>
<protein>
    <submittedName>
        <fullName evidence="1">Uncharacterized protein</fullName>
    </submittedName>
</protein>
<organism evidence="1 2">
    <name type="scientific">[Myrmecia] bisecta</name>
    <dbReference type="NCBI Taxonomy" id="41462"/>
    <lineage>
        <taxon>Eukaryota</taxon>
        <taxon>Viridiplantae</taxon>
        <taxon>Chlorophyta</taxon>
        <taxon>core chlorophytes</taxon>
        <taxon>Trebouxiophyceae</taxon>
        <taxon>Trebouxiales</taxon>
        <taxon>Trebouxiaceae</taxon>
        <taxon>Myrmecia</taxon>
    </lineage>
</organism>
<dbReference type="Gene3D" id="3.40.50.80">
    <property type="entry name" value="Nucleotide-binding domain of ferredoxin-NADP reductase (FNR) module"/>
    <property type="match status" value="1"/>
</dbReference>
<reference evidence="1 2" key="1">
    <citation type="journal article" date="2024" name="Nat. Commun.">
        <title>Phylogenomics reveals the evolutionary origins of lichenization in chlorophyte algae.</title>
        <authorList>
            <person name="Puginier C."/>
            <person name="Libourel C."/>
            <person name="Otte J."/>
            <person name="Skaloud P."/>
            <person name="Haon M."/>
            <person name="Grisel S."/>
            <person name="Petersen M."/>
            <person name="Berrin J.G."/>
            <person name="Delaux P.M."/>
            <person name="Dal Grande F."/>
            <person name="Keller J."/>
        </authorList>
    </citation>
    <scope>NUCLEOTIDE SEQUENCE [LARGE SCALE GENOMIC DNA]</scope>
    <source>
        <strain evidence="1 2">SAG 2043</strain>
    </source>
</reference>
<accession>A0AAW1PAA8</accession>
<name>A0AAW1PAA8_9CHLO</name>
<sequence length="121" mass="12813">MLQFILQAVPLLGILRDLVERINSGQAGNVRKVVFSWASRSGGEFAILDEMILAAARNDKWLDLQLHISGTPLPALVEDKALAGGFTDPEGACPTPPAGAAGLLAKSGCPFAAPFNWSQKQ</sequence>